<evidence type="ECO:0000313" key="3">
    <source>
        <dbReference type="EMBL" id="MBP2398847.1"/>
    </source>
</evidence>
<dbReference type="RefSeq" id="WP_188947613.1">
    <property type="nucleotide sequence ID" value="NZ_BMPH01000003.1"/>
</dbReference>
<feature type="transmembrane region" description="Helical" evidence="1">
    <location>
        <begin position="353"/>
        <end position="373"/>
    </location>
</feature>
<gene>
    <name evidence="3" type="ORF">JOF39_001928</name>
</gene>
<comment type="caution">
    <text evidence="3">The sequence shown here is derived from an EMBL/GenBank/DDBJ whole genome shotgun (WGS) entry which is preliminary data.</text>
</comment>
<sequence>MSAPAKTATGQTVNALRGLILHGLLLILLVLLGIGLSLLISMSLRGLAVDEDRQLVLATALAFTVIPGPLAWALWVWIRRKLVTAHPTDAAIWSMQGSAVYLIALIMSSTALLQLLSSLVGGTAADTWQDRAGTVLGWGLITFWQFRMLNSVKYAPRELPHLAVTLGNAYALGLAGFSLAMALRTALELIFVPAITLLGQSPLPRLLGAVVWAVGAAVLWFWHWKLQRVQTLRDVFTSFVVMLVGVCLAALATLLAAAAALNIIIPLPWDIGAMGERFASFGPLAISALLSGAMFWTYHHWQLAGRGTLVVSVSRQIISGISLALLASGLGMVVNALLASISSPLNSETAPSVLRTGIALALVGILFWVKYFQPGSPADPESRRVYLVLFFGVSAVVALVALLIVGYRVFEMLVGGASPALNLLDYIRAPLGWLLATAGVSAYHFALWKSDRERLAAARLQAPAAPAEDSPAPAEPAPADVRTVIVVAPHGSDHLLSTLQLTEGLAVRWIASSGPRLPEEITQQLANRITEALSTRPGSLLAVASPDGQVSFTELAD</sequence>
<evidence type="ECO:0000256" key="1">
    <source>
        <dbReference type="SAM" id="Phobius"/>
    </source>
</evidence>
<feature type="transmembrane region" description="Helical" evidence="1">
    <location>
        <begin position="430"/>
        <end position="448"/>
    </location>
</feature>
<evidence type="ECO:0000259" key="2">
    <source>
        <dbReference type="Pfam" id="PF18920"/>
    </source>
</evidence>
<feature type="transmembrane region" description="Helical" evidence="1">
    <location>
        <begin position="203"/>
        <end position="223"/>
    </location>
</feature>
<feature type="transmembrane region" description="Helical" evidence="1">
    <location>
        <begin position="56"/>
        <end position="78"/>
    </location>
</feature>
<dbReference type="Proteomes" id="UP001195422">
    <property type="component" value="Unassembled WGS sequence"/>
</dbReference>
<organism evidence="3 4">
    <name type="scientific">Glutamicibacter protophormiae</name>
    <name type="common">Brevibacterium protophormiae</name>
    <dbReference type="NCBI Taxonomy" id="37930"/>
    <lineage>
        <taxon>Bacteria</taxon>
        <taxon>Bacillati</taxon>
        <taxon>Actinomycetota</taxon>
        <taxon>Actinomycetes</taxon>
        <taxon>Micrococcales</taxon>
        <taxon>Micrococcaceae</taxon>
        <taxon>Glutamicibacter</taxon>
    </lineage>
</organism>
<keyword evidence="4" id="KW-1185">Reference proteome</keyword>
<feature type="transmembrane region" description="Helical" evidence="1">
    <location>
        <begin position="162"/>
        <end position="183"/>
    </location>
</feature>
<feature type="transmembrane region" description="Helical" evidence="1">
    <location>
        <begin position="235"/>
        <end position="265"/>
    </location>
</feature>
<dbReference type="Pfam" id="PF18920">
    <property type="entry name" value="DUF5671"/>
    <property type="match status" value="1"/>
</dbReference>
<keyword evidence="1" id="KW-1133">Transmembrane helix</keyword>
<proteinExistence type="predicted"/>
<keyword evidence="1" id="KW-0812">Transmembrane</keyword>
<feature type="transmembrane region" description="Helical" evidence="1">
    <location>
        <begin position="317"/>
        <end position="341"/>
    </location>
</feature>
<name>A0ABS4XRE3_GLUPR</name>
<accession>A0ABS4XRE3</accession>
<feature type="transmembrane region" description="Helical" evidence="1">
    <location>
        <begin position="132"/>
        <end position="150"/>
    </location>
</feature>
<dbReference type="InterPro" id="IPR043728">
    <property type="entry name" value="DUF5671"/>
</dbReference>
<feature type="transmembrane region" description="Helical" evidence="1">
    <location>
        <begin position="277"/>
        <end position="296"/>
    </location>
</feature>
<feature type="transmembrane region" description="Helical" evidence="1">
    <location>
        <begin position="385"/>
        <end position="410"/>
    </location>
</feature>
<feature type="transmembrane region" description="Helical" evidence="1">
    <location>
        <begin position="20"/>
        <end position="44"/>
    </location>
</feature>
<reference evidence="3 4" key="1">
    <citation type="submission" date="2021-03" db="EMBL/GenBank/DDBJ databases">
        <title>Sequencing the genomes of 1000 actinobacteria strains.</title>
        <authorList>
            <person name="Klenk H.-P."/>
        </authorList>
    </citation>
    <scope>NUCLEOTIDE SEQUENCE [LARGE SCALE GENOMIC DNA]</scope>
    <source>
        <strain evidence="3 4">DSM 20168</strain>
    </source>
</reference>
<protein>
    <recommendedName>
        <fullName evidence="2">DUF5671 domain-containing protein</fullName>
    </recommendedName>
</protein>
<feature type="transmembrane region" description="Helical" evidence="1">
    <location>
        <begin position="99"/>
        <end position="120"/>
    </location>
</feature>
<dbReference type="EMBL" id="JAGIOJ010000001">
    <property type="protein sequence ID" value="MBP2398847.1"/>
    <property type="molecule type" value="Genomic_DNA"/>
</dbReference>
<feature type="domain" description="DUF5671" evidence="2">
    <location>
        <begin position="315"/>
        <end position="438"/>
    </location>
</feature>
<keyword evidence="1" id="KW-0472">Membrane</keyword>
<evidence type="ECO:0000313" key="4">
    <source>
        <dbReference type="Proteomes" id="UP001195422"/>
    </source>
</evidence>